<comment type="caution">
    <text evidence="2">The sequence shown here is derived from an EMBL/GenBank/DDBJ whole genome shotgun (WGS) entry which is preliminary data.</text>
</comment>
<organism evidence="2 3">
    <name type="scientific">Cryptolaemus montrouzieri</name>
    <dbReference type="NCBI Taxonomy" id="559131"/>
    <lineage>
        <taxon>Eukaryota</taxon>
        <taxon>Metazoa</taxon>
        <taxon>Ecdysozoa</taxon>
        <taxon>Arthropoda</taxon>
        <taxon>Hexapoda</taxon>
        <taxon>Insecta</taxon>
        <taxon>Pterygota</taxon>
        <taxon>Neoptera</taxon>
        <taxon>Endopterygota</taxon>
        <taxon>Coleoptera</taxon>
        <taxon>Polyphaga</taxon>
        <taxon>Cucujiformia</taxon>
        <taxon>Coccinelloidea</taxon>
        <taxon>Coccinellidae</taxon>
        <taxon>Scymninae</taxon>
        <taxon>Scymnini</taxon>
        <taxon>Cryptolaemus</taxon>
    </lineage>
</organism>
<dbReference type="AlphaFoldDB" id="A0ABD2MQE8"/>
<feature type="region of interest" description="Disordered" evidence="1">
    <location>
        <begin position="70"/>
        <end position="128"/>
    </location>
</feature>
<reference evidence="2 3" key="1">
    <citation type="journal article" date="2021" name="BMC Biol.">
        <title>Horizontally acquired antibacterial genes associated with adaptive radiation of ladybird beetles.</title>
        <authorList>
            <person name="Li H.S."/>
            <person name="Tang X.F."/>
            <person name="Huang Y.H."/>
            <person name="Xu Z.Y."/>
            <person name="Chen M.L."/>
            <person name="Du X.Y."/>
            <person name="Qiu B.Y."/>
            <person name="Chen P.T."/>
            <person name="Zhang W."/>
            <person name="Slipinski A."/>
            <person name="Escalona H.E."/>
            <person name="Waterhouse R.M."/>
            <person name="Zwick A."/>
            <person name="Pang H."/>
        </authorList>
    </citation>
    <scope>NUCLEOTIDE SEQUENCE [LARGE SCALE GENOMIC DNA]</scope>
    <source>
        <strain evidence="2">SYSU2018</strain>
    </source>
</reference>
<dbReference type="EMBL" id="JABFTP020000021">
    <property type="protein sequence ID" value="KAL3268559.1"/>
    <property type="molecule type" value="Genomic_DNA"/>
</dbReference>
<sequence>MPSILSTIIDPIPSTSSTTILLRSTAGVLNSNIESVLPLPVKRIPERLRRKGRTKQYAKMLTLSPIQESSFERANKKAATRKNLMPKCSKKHKPEKNVATKAKRRVLQNQNTSSESDISFKQILDEVE</sequence>
<keyword evidence="3" id="KW-1185">Reference proteome</keyword>
<feature type="compositionally biased region" description="Polar residues" evidence="1">
    <location>
        <begin position="107"/>
        <end position="119"/>
    </location>
</feature>
<name>A0ABD2MQE8_9CUCU</name>
<accession>A0ABD2MQE8</accession>
<evidence type="ECO:0000313" key="2">
    <source>
        <dbReference type="EMBL" id="KAL3268559.1"/>
    </source>
</evidence>
<evidence type="ECO:0000313" key="3">
    <source>
        <dbReference type="Proteomes" id="UP001516400"/>
    </source>
</evidence>
<gene>
    <name evidence="2" type="ORF">HHI36_007667</name>
</gene>
<protein>
    <submittedName>
        <fullName evidence="2">Uncharacterized protein</fullName>
    </submittedName>
</protein>
<proteinExistence type="predicted"/>
<evidence type="ECO:0000256" key="1">
    <source>
        <dbReference type="SAM" id="MobiDB-lite"/>
    </source>
</evidence>
<dbReference type="Proteomes" id="UP001516400">
    <property type="component" value="Unassembled WGS sequence"/>
</dbReference>